<evidence type="ECO:0000313" key="3">
    <source>
        <dbReference type="Proteomes" id="UP001432322"/>
    </source>
</evidence>
<dbReference type="EMBL" id="BTSY01000007">
    <property type="protein sequence ID" value="GMT36236.1"/>
    <property type="molecule type" value="Genomic_DNA"/>
</dbReference>
<name>A0AAV5WW08_9BILA</name>
<reference evidence="2" key="1">
    <citation type="submission" date="2023-10" db="EMBL/GenBank/DDBJ databases">
        <title>Genome assembly of Pristionchus species.</title>
        <authorList>
            <person name="Yoshida K."/>
            <person name="Sommer R.J."/>
        </authorList>
    </citation>
    <scope>NUCLEOTIDE SEQUENCE</scope>
    <source>
        <strain evidence="2">RS5133</strain>
    </source>
</reference>
<protein>
    <recommendedName>
        <fullName evidence="4">Glycosyltransferase</fullName>
    </recommendedName>
</protein>
<gene>
    <name evidence="2" type="ORF">PFISCL1PPCAC_27533</name>
</gene>
<organism evidence="2 3">
    <name type="scientific">Pristionchus fissidentatus</name>
    <dbReference type="NCBI Taxonomy" id="1538716"/>
    <lineage>
        <taxon>Eukaryota</taxon>
        <taxon>Metazoa</taxon>
        <taxon>Ecdysozoa</taxon>
        <taxon>Nematoda</taxon>
        <taxon>Chromadorea</taxon>
        <taxon>Rhabditida</taxon>
        <taxon>Rhabditina</taxon>
        <taxon>Diplogasteromorpha</taxon>
        <taxon>Diplogasteroidea</taxon>
        <taxon>Neodiplogasteridae</taxon>
        <taxon>Pristionchus</taxon>
    </lineage>
</organism>
<dbReference type="Proteomes" id="UP001432322">
    <property type="component" value="Unassembled WGS sequence"/>
</dbReference>
<accession>A0AAV5WW08</accession>
<evidence type="ECO:0000256" key="1">
    <source>
        <dbReference type="SAM" id="Phobius"/>
    </source>
</evidence>
<feature type="transmembrane region" description="Helical" evidence="1">
    <location>
        <begin position="33"/>
        <end position="51"/>
    </location>
</feature>
<keyword evidence="1" id="KW-0812">Transmembrane</keyword>
<proteinExistence type="predicted"/>
<keyword evidence="1" id="KW-0472">Membrane</keyword>
<comment type="caution">
    <text evidence="2">The sequence shown here is derived from an EMBL/GenBank/DDBJ whole genome shotgun (WGS) entry which is preliminary data.</text>
</comment>
<keyword evidence="1" id="KW-1133">Transmembrane helix</keyword>
<dbReference type="AlphaFoldDB" id="A0AAV5WW08"/>
<evidence type="ECO:0000313" key="2">
    <source>
        <dbReference type="EMBL" id="GMT36236.1"/>
    </source>
</evidence>
<keyword evidence="3" id="KW-1185">Reference proteome</keyword>
<evidence type="ECO:0008006" key="4">
    <source>
        <dbReference type="Google" id="ProtNLM"/>
    </source>
</evidence>
<sequence>MSETPSVAGSQDVLIGKEKSWKNREMGPLESSIVYGILIALAFGGLDYLFFMNGSSIATSEWKLNDDVKFRCEGEPNCYPHPSNDSLCGRPFTCHQPIGEWDRMNCIVNSTETKTKDDFVFVMHGNSQQEERIHSIASQVWNLYGKKLIVLFDDNEATDLCKMKYDNLEIRCAPFKSGSKKFLCGTVHCSSENGYICDLEKIASEYESMFYMKANFTFNARQHGNIIEYLRALKKPMVTVGGKTIQTPLDLNFAPYFPGTIPQKTRLFEGLYIERKAWDQLKWAKQYLFESVYGPVQNMQHDTLLHLIEK</sequence>
<feature type="non-terminal residue" evidence="2">
    <location>
        <position position="310"/>
    </location>
</feature>